<keyword evidence="10 12" id="KW-0472">Membrane</keyword>
<evidence type="ECO:0000259" key="17">
    <source>
        <dbReference type="Pfam" id="PF07715"/>
    </source>
</evidence>
<dbReference type="EMBL" id="FO203512">
    <property type="protein sequence ID" value="CCK74221.1"/>
    <property type="molecule type" value="Genomic_DNA"/>
</dbReference>
<feature type="domain" description="TonB-dependent receptor-like beta-barrel" evidence="16">
    <location>
        <begin position="199"/>
        <end position="651"/>
    </location>
</feature>
<dbReference type="InterPro" id="IPR012910">
    <property type="entry name" value="Plug_dom"/>
</dbReference>
<protein>
    <submittedName>
        <fullName evidence="18">TonB-dependent receptor</fullName>
    </submittedName>
</protein>
<dbReference type="OrthoDB" id="9764669at2"/>
<evidence type="ECO:0000256" key="12">
    <source>
        <dbReference type="PROSITE-ProRule" id="PRU01360"/>
    </source>
</evidence>
<evidence type="ECO:0000256" key="9">
    <source>
        <dbReference type="ARBA" id="ARBA00023077"/>
    </source>
</evidence>
<proteinExistence type="inferred from homology"/>
<keyword evidence="5 12" id="KW-0812">Transmembrane</keyword>
<dbReference type="PROSITE" id="PS52016">
    <property type="entry name" value="TONB_DEPENDENT_REC_3"/>
    <property type="match status" value="1"/>
</dbReference>
<keyword evidence="6 15" id="KW-0732">Signal</keyword>
<evidence type="ECO:0000256" key="15">
    <source>
        <dbReference type="SAM" id="SignalP"/>
    </source>
</evidence>
<dbReference type="Proteomes" id="UP000032749">
    <property type="component" value="Chromosome"/>
</dbReference>
<evidence type="ECO:0000256" key="13">
    <source>
        <dbReference type="PROSITE-ProRule" id="PRU10144"/>
    </source>
</evidence>
<dbReference type="InterPro" id="IPR036942">
    <property type="entry name" value="Beta-barrel_TonB_sf"/>
</dbReference>
<dbReference type="GO" id="GO:0015344">
    <property type="term" value="F:siderophore uptake transmembrane transporter activity"/>
    <property type="evidence" value="ECO:0007669"/>
    <property type="project" value="TreeGrafter"/>
</dbReference>
<feature type="short sequence motif" description="TonB C-terminal box" evidence="13">
    <location>
        <begin position="674"/>
        <end position="691"/>
    </location>
</feature>
<keyword evidence="19" id="KW-1185">Reference proteome</keyword>
<dbReference type="InterPro" id="IPR000531">
    <property type="entry name" value="Beta-barrel_TonB"/>
</dbReference>
<feature type="signal peptide" evidence="15">
    <location>
        <begin position="1"/>
        <end position="22"/>
    </location>
</feature>
<dbReference type="AlphaFoldDB" id="R4YJ91"/>
<dbReference type="Pfam" id="PF00593">
    <property type="entry name" value="TonB_dep_Rec_b-barrel"/>
    <property type="match status" value="1"/>
</dbReference>
<comment type="similarity">
    <text evidence="12 14">Belongs to the TonB-dependent receptor family.</text>
</comment>
<dbReference type="PANTHER" id="PTHR32552:SF68">
    <property type="entry name" value="FERRICHROME OUTER MEMBRANE TRANSPORTER_PHAGE RECEPTOR"/>
    <property type="match status" value="1"/>
</dbReference>
<dbReference type="KEGG" id="oai:OLEAN_C00450"/>
<keyword evidence="2 12" id="KW-0813">Transport</keyword>
<dbReference type="HOGENOM" id="CLU_008287_18_3_6"/>
<keyword evidence="18" id="KW-0675">Receptor</keyword>
<dbReference type="InterPro" id="IPR037066">
    <property type="entry name" value="Plug_dom_sf"/>
</dbReference>
<feature type="chain" id="PRO_5004383670" evidence="15">
    <location>
        <begin position="23"/>
        <end position="691"/>
    </location>
</feature>
<evidence type="ECO:0000256" key="10">
    <source>
        <dbReference type="ARBA" id="ARBA00023136"/>
    </source>
</evidence>
<evidence type="ECO:0000256" key="5">
    <source>
        <dbReference type="ARBA" id="ARBA00022692"/>
    </source>
</evidence>
<evidence type="ECO:0000313" key="18">
    <source>
        <dbReference type="EMBL" id="CCK74221.1"/>
    </source>
</evidence>
<reference evidence="18 19" key="1">
    <citation type="journal article" date="2013" name="Nat. Commun.">
        <title>Genome sequence and functional genomic analysis of the oil-degrading bacterium Oleispira antarctica.</title>
        <authorList>
            <person name="Kube M."/>
            <person name="Chernikova T.N."/>
            <person name="Al-Ramahi Y."/>
            <person name="Beloqui A."/>
            <person name="Lopez-Cortez N."/>
            <person name="Guazzaroni M.E."/>
            <person name="Heipieper H.J."/>
            <person name="Klages S."/>
            <person name="Kotsyurbenko O.R."/>
            <person name="Langer I."/>
            <person name="Nechitaylo T.Y."/>
            <person name="Lunsdorf H."/>
            <person name="Fernandez M."/>
            <person name="Juarez S."/>
            <person name="Ciordia S."/>
            <person name="Singer A."/>
            <person name="Kagan O."/>
            <person name="Egorova O."/>
            <person name="Petit P.A."/>
            <person name="Stogios P."/>
            <person name="Kim Y."/>
            <person name="Tchigvintsev A."/>
            <person name="Flick R."/>
            <person name="Denaro R."/>
            <person name="Genovese M."/>
            <person name="Albar J.P."/>
            <person name="Reva O.N."/>
            <person name="Martinez-Gomariz M."/>
            <person name="Tran H."/>
            <person name="Ferrer M."/>
            <person name="Savchenko A."/>
            <person name="Yakunin A.F."/>
            <person name="Yakimov M.M."/>
            <person name="Golyshina O.V."/>
            <person name="Reinhardt R."/>
            <person name="Golyshin P.N."/>
        </authorList>
    </citation>
    <scope>NUCLEOTIDE SEQUENCE [LARGE SCALE GENOMIC DNA]</scope>
</reference>
<sequence>MKYKQSLALAIATVLYPSFTLAAQGNEIELAPVTITDTREAALKSETSASTSQISQEDINFLQPGHPSEVLNRMPGVHVNVTGGEGHMTAIRQPISTSAVYLYLEDGIPTRSTGFFNHNALYEINVPQSAGIEVSKGPGSALHGSDAMAAVINVTTKAAPEETEGDVNLEVGSFGWQRLLIGGGTASLNHGIRADLNLTHTDGWRDSTEYDRQSANFRLDSFLDNGTKVKTVLNVSNIDQQTAGSSRLLEDDYKNHPTRNYTPISMRKVESLRLSSAFEKEVGASLYSITPYFRYNSMELLPNWSLSYDPNTYKTENKSAGLMLKYRQDFAPMRTRLIVGTDIDYSPGSMDQNKIDVTKEGNFYTAYTKGEKLYKYDVTFSSVSPYAHFETSPTEKLRINAGLRFDHMRYDYENKLTTLETGSHRRPEDTDVEYQHLSPKLGATYAINQHLNTFVSYRHAFRVPSQGQLFRQGKSTNTVKLEPVKVDNYEIGLRGNTDSKVNYEISVYYMVKNDDILSFKHDDGNTETMNAGQTLHQGIEAGLTAPLHDDIDIAVSYAYTEFTYEDWKPNATIDYSDNQLEAAPRDIGNIALGYHPSQMNGGKVELEFVHLGQYWMDQANTQTYKGHQLLNVRFNYPVNPQFKLSARILNLEDKTYATNASYKPAAYGNAETFEYSPGMPRTAYVSASYEF</sequence>
<evidence type="ECO:0000256" key="6">
    <source>
        <dbReference type="ARBA" id="ARBA00022729"/>
    </source>
</evidence>
<dbReference type="PROSITE" id="PS01156">
    <property type="entry name" value="TONB_DEPENDENT_REC_2"/>
    <property type="match status" value="1"/>
</dbReference>
<evidence type="ECO:0000313" key="19">
    <source>
        <dbReference type="Proteomes" id="UP000032749"/>
    </source>
</evidence>
<keyword evidence="9 14" id="KW-0798">TonB box</keyword>
<evidence type="ECO:0000256" key="14">
    <source>
        <dbReference type="RuleBase" id="RU003357"/>
    </source>
</evidence>
<dbReference type="PATRIC" id="fig|698738.3.peg.45"/>
<accession>R4YJ91</accession>
<name>R4YJ91_OLEAN</name>
<gene>
    <name evidence="18" type="ORF">OLEAN_C00450</name>
</gene>
<evidence type="ECO:0000256" key="7">
    <source>
        <dbReference type="ARBA" id="ARBA00023004"/>
    </source>
</evidence>
<dbReference type="SUPFAM" id="SSF56935">
    <property type="entry name" value="Porins"/>
    <property type="match status" value="1"/>
</dbReference>
<evidence type="ECO:0000259" key="16">
    <source>
        <dbReference type="Pfam" id="PF00593"/>
    </source>
</evidence>
<dbReference type="Pfam" id="PF07715">
    <property type="entry name" value="Plug"/>
    <property type="match status" value="1"/>
</dbReference>
<evidence type="ECO:0000256" key="1">
    <source>
        <dbReference type="ARBA" id="ARBA00004571"/>
    </source>
</evidence>
<evidence type="ECO:0000256" key="3">
    <source>
        <dbReference type="ARBA" id="ARBA00022452"/>
    </source>
</evidence>
<organism evidence="18 19">
    <name type="scientific">Oleispira antarctica RB-8</name>
    <dbReference type="NCBI Taxonomy" id="698738"/>
    <lineage>
        <taxon>Bacteria</taxon>
        <taxon>Pseudomonadati</taxon>
        <taxon>Pseudomonadota</taxon>
        <taxon>Gammaproteobacteria</taxon>
        <taxon>Oceanospirillales</taxon>
        <taxon>Oceanospirillaceae</taxon>
        <taxon>Oleispira</taxon>
    </lineage>
</organism>
<evidence type="ECO:0000256" key="4">
    <source>
        <dbReference type="ARBA" id="ARBA00022496"/>
    </source>
</evidence>
<dbReference type="CDD" id="cd01347">
    <property type="entry name" value="ligand_gated_channel"/>
    <property type="match status" value="1"/>
</dbReference>
<dbReference type="Gene3D" id="2.40.170.20">
    <property type="entry name" value="TonB-dependent receptor, beta-barrel domain"/>
    <property type="match status" value="1"/>
</dbReference>
<comment type="subcellular location">
    <subcellularLocation>
        <location evidence="1 12">Cell outer membrane</location>
        <topology evidence="1 12">Multi-pass membrane protein</topology>
    </subcellularLocation>
</comment>
<dbReference type="STRING" id="698738.OLEAN_C00450"/>
<dbReference type="Gene3D" id="2.170.130.10">
    <property type="entry name" value="TonB-dependent receptor, plug domain"/>
    <property type="match status" value="1"/>
</dbReference>
<dbReference type="InterPro" id="IPR010917">
    <property type="entry name" value="TonB_rcpt_CS"/>
</dbReference>
<keyword evidence="8" id="KW-0406">Ion transport</keyword>
<evidence type="ECO:0000256" key="8">
    <source>
        <dbReference type="ARBA" id="ARBA00023065"/>
    </source>
</evidence>
<dbReference type="GO" id="GO:0009279">
    <property type="term" value="C:cell outer membrane"/>
    <property type="evidence" value="ECO:0007669"/>
    <property type="project" value="UniProtKB-SubCell"/>
</dbReference>
<dbReference type="PANTHER" id="PTHR32552">
    <property type="entry name" value="FERRICHROME IRON RECEPTOR-RELATED"/>
    <property type="match status" value="1"/>
</dbReference>
<feature type="domain" description="TonB-dependent receptor plug" evidence="17">
    <location>
        <begin position="44"/>
        <end position="151"/>
    </location>
</feature>
<dbReference type="InterPro" id="IPR039426">
    <property type="entry name" value="TonB-dep_rcpt-like"/>
</dbReference>
<keyword evidence="3 12" id="KW-1134">Transmembrane beta strand</keyword>
<evidence type="ECO:0000256" key="2">
    <source>
        <dbReference type="ARBA" id="ARBA00022448"/>
    </source>
</evidence>
<keyword evidence="11 12" id="KW-0998">Cell outer membrane</keyword>
<keyword evidence="7" id="KW-0408">Iron</keyword>
<evidence type="ECO:0000256" key="11">
    <source>
        <dbReference type="ARBA" id="ARBA00023237"/>
    </source>
</evidence>
<keyword evidence="4" id="KW-0410">Iron transport</keyword>